<reference evidence="1" key="1">
    <citation type="submission" date="2018-02" db="EMBL/GenBank/DDBJ databases">
        <title>Rhizophora mucronata_Transcriptome.</title>
        <authorList>
            <person name="Meera S.P."/>
            <person name="Sreeshan A."/>
            <person name="Augustine A."/>
        </authorList>
    </citation>
    <scope>NUCLEOTIDE SEQUENCE</scope>
    <source>
        <tissue evidence="1">Leaf</tissue>
    </source>
</reference>
<dbReference type="EMBL" id="GGEC01081088">
    <property type="protein sequence ID" value="MBX61572.1"/>
    <property type="molecule type" value="Transcribed_RNA"/>
</dbReference>
<organism evidence="1">
    <name type="scientific">Rhizophora mucronata</name>
    <name type="common">Asiatic mangrove</name>
    <dbReference type="NCBI Taxonomy" id="61149"/>
    <lineage>
        <taxon>Eukaryota</taxon>
        <taxon>Viridiplantae</taxon>
        <taxon>Streptophyta</taxon>
        <taxon>Embryophyta</taxon>
        <taxon>Tracheophyta</taxon>
        <taxon>Spermatophyta</taxon>
        <taxon>Magnoliopsida</taxon>
        <taxon>eudicotyledons</taxon>
        <taxon>Gunneridae</taxon>
        <taxon>Pentapetalae</taxon>
        <taxon>rosids</taxon>
        <taxon>fabids</taxon>
        <taxon>Malpighiales</taxon>
        <taxon>Rhizophoraceae</taxon>
        <taxon>Rhizophora</taxon>
    </lineage>
</organism>
<dbReference type="AlphaFoldDB" id="A0A2P2Q3N2"/>
<proteinExistence type="predicted"/>
<accession>A0A2P2Q3N2</accession>
<sequence length="63" mass="7289">MYILPTKDGFKAMRDQNWVLYCSELSCQTYIHKRVGPPLDLMQDAVNENVDFKLKGLLASRVQ</sequence>
<name>A0A2P2Q3N2_RHIMU</name>
<protein>
    <submittedName>
        <fullName evidence="1">Uncharacterized protein</fullName>
    </submittedName>
</protein>
<evidence type="ECO:0000313" key="1">
    <source>
        <dbReference type="EMBL" id="MBX61572.1"/>
    </source>
</evidence>